<dbReference type="Pfam" id="PF06271">
    <property type="entry name" value="RDD"/>
    <property type="match status" value="1"/>
</dbReference>
<evidence type="ECO:0000256" key="2">
    <source>
        <dbReference type="ARBA" id="ARBA00022475"/>
    </source>
</evidence>
<dbReference type="PANTHER" id="PTHR36115:SF9">
    <property type="entry name" value="LMO1584 PROTEIN"/>
    <property type="match status" value="1"/>
</dbReference>
<dbReference type="RefSeq" id="WP_275419803.1">
    <property type="nucleotide sequence ID" value="NZ_CP106877.1"/>
</dbReference>
<comment type="subcellular location">
    <subcellularLocation>
        <location evidence="1">Cell membrane</location>
        <topology evidence="1">Multi-pass membrane protein</topology>
    </subcellularLocation>
</comment>
<organism evidence="8 9">
    <name type="scientific">Fervidibacillus halotolerans</name>
    <dbReference type="NCBI Taxonomy" id="2980027"/>
    <lineage>
        <taxon>Bacteria</taxon>
        <taxon>Bacillati</taxon>
        <taxon>Bacillota</taxon>
        <taxon>Bacilli</taxon>
        <taxon>Bacillales</taxon>
        <taxon>Bacillaceae</taxon>
        <taxon>Fervidibacillus</taxon>
    </lineage>
</organism>
<feature type="transmembrane region" description="Helical" evidence="6">
    <location>
        <begin position="83"/>
        <end position="102"/>
    </location>
</feature>
<feature type="domain" description="RDD" evidence="7">
    <location>
        <begin position="43"/>
        <end position="166"/>
    </location>
</feature>
<evidence type="ECO:0000259" key="7">
    <source>
        <dbReference type="Pfam" id="PF06271"/>
    </source>
</evidence>
<keyword evidence="4 6" id="KW-1133">Transmembrane helix</keyword>
<dbReference type="InterPro" id="IPR010432">
    <property type="entry name" value="RDD"/>
</dbReference>
<dbReference type="Proteomes" id="UP001164726">
    <property type="component" value="Chromosome"/>
</dbReference>
<dbReference type="AlphaFoldDB" id="A0A9E8RXZ7"/>
<sequence length="178" mass="21257">MDEVFDKENGKIEQSVNIEKQSINSTNTPLHNLLNDEKDQFAYAGFWIRFWAFLVDVIMVWGLKQIFVMPFTYLFDWSTEDFLSPYTFLSAVVFYLYFVLLTKYFGQTLGKMIFGLKVIPLTEEKFSWKTVLFREWIGRYISTSFMFLYFLVAFLPKKQGLHDFFSDTAVIHENYRVR</sequence>
<evidence type="ECO:0000256" key="5">
    <source>
        <dbReference type="ARBA" id="ARBA00023136"/>
    </source>
</evidence>
<dbReference type="EMBL" id="CP106877">
    <property type="protein sequence ID" value="WAA11688.1"/>
    <property type="molecule type" value="Genomic_DNA"/>
</dbReference>
<protein>
    <submittedName>
        <fullName evidence="8">RDD family protein</fullName>
    </submittedName>
</protein>
<keyword evidence="3 6" id="KW-0812">Transmembrane</keyword>
<evidence type="ECO:0000256" key="4">
    <source>
        <dbReference type="ARBA" id="ARBA00022989"/>
    </source>
</evidence>
<evidence type="ECO:0000256" key="6">
    <source>
        <dbReference type="SAM" id="Phobius"/>
    </source>
</evidence>
<proteinExistence type="predicted"/>
<dbReference type="InterPro" id="IPR051791">
    <property type="entry name" value="Pra-immunoreactive"/>
</dbReference>
<keyword evidence="9" id="KW-1185">Reference proteome</keyword>
<evidence type="ECO:0000256" key="3">
    <source>
        <dbReference type="ARBA" id="ARBA00022692"/>
    </source>
</evidence>
<gene>
    <name evidence="8" type="ORF">OE105_08640</name>
</gene>
<keyword evidence="5 6" id="KW-0472">Membrane</keyword>
<accession>A0A9E8RXZ7</accession>
<evidence type="ECO:0000256" key="1">
    <source>
        <dbReference type="ARBA" id="ARBA00004651"/>
    </source>
</evidence>
<keyword evidence="2" id="KW-1003">Cell membrane</keyword>
<evidence type="ECO:0000313" key="8">
    <source>
        <dbReference type="EMBL" id="WAA11688.1"/>
    </source>
</evidence>
<dbReference type="PANTHER" id="PTHR36115">
    <property type="entry name" value="PROLINE-RICH ANTIGEN HOMOLOG-RELATED"/>
    <property type="match status" value="1"/>
</dbReference>
<dbReference type="KEGG" id="fhl:OE105_08640"/>
<reference evidence="8" key="1">
    <citation type="submission" date="2022-09" db="EMBL/GenBank/DDBJ databases">
        <title>Complete Genomes of Fervidibacillus albus and Fervidibacillus halotolerans isolated from tidal flat sediments.</title>
        <authorList>
            <person name="Kwon K.K."/>
            <person name="Yang S.-H."/>
            <person name="Park M.J."/>
            <person name="Oh H.-M."/>
        </authorList>
    </citation>
    <scope>NUCLEOTIDE SEQUENCE</scope>
    <source>
        <strain evidence="8">MEBiC13594</strain>
    </source>
</reference>
<feature type="transmembrane region" description="Helical" evidence="6">
    <location>
        <begin position="136"/>
        <end position="155"/>
    </location>
</feature>
<name>A0A9E8RXZ7_9BACI</name>
<feature type="transmembrane region" description="Helical" evidence="6">
    <location>
        <begin position="41"/>
        <end position="63"/>
    </location>
</feature>
<dbReference type="GO" id="GO:0005886">
    <property type="term" value="C:plasma membrane"/>
    <property type="evidence" value="ECO:0007669"/>
    <property type="project" value="UniProtKB-SubCell"/>
</dbReference>
<evidence type="ECO:0000313" key="9">
    <source>
        <dbReference type="Proteomes" id="UP001164726"/>
    </source>
</evidence>